<keyword evidence="3" id="KW-1185">Reference proteome</keyword>
<evidence type="ECO:0000313" key="2">
    <source>
        <dbReference type="EMBL" id="KAJ7621381.1"/>
    </source>
</evidence>
<proteinExistence type="predicted"/>
<comment type="caution">
    <text evidence="2">The sequence shown here is derived from an EMBL/GenBank/DDBJ whole genome shotgun (WGS) entry which is preliminary data.</text>
</comment>
<dbReference type="SUPFAM" id="SSF81383">
    <property type="entry name" value="F-box domain"/>
    <property type="match status" value="1"/>
</dbReference>
<evidence type="ECO:0000313" key="3">
    <source>
        <dbReference type="Proteomes" id="UP001221142"/>
    </source>
</evidence>
<protein>
    <recommendedName>
        <fullName evidence="1">F-box domain-containing protein</fullName>
    </recommendedName>
</protein>
<organism evidence="2 3">
    <name type="scientific">Roridomyces roridus</name>
    <dbReference type="NCBI Taxonomy" id="1738132"/>
    <lineage>
        <taxon>Eukaryota</taxon>
        <taxon>Fungi</taxon>
        <taxon>Dikarya</taxon>
        <taxon>Basidiomycota</taxon>
        <taxon>Agaricomycotina</taxon>
        <taxon>Agaricomycetes</taxon>
        <taxon>Agaricomycetidae</taxon>
        <taxon>Agaricales</taxon>
        <taxon>Marasmiineae</taxon>
        <taxon>Mycenaceae</taxon>
        <taxon>Roridomyces</taxon>
    </lineage>
</organism>
<accession>A0AAD7BIC4</accession>
<dbReference type="Proteomes" id="UP001221142">
    <property type="component" value="Unassembled WGS sequence"/>
</dbReference>
<dbReference type="InterPro" id="IPR001810">
    <property type="entry name" value="F-box_dom"/>
</dbReference>
<name>A0AAD7BIC4_9AGAR</name>
<reference evidence="2" key="1">
    <citation type="submission" date="2023-03" db="EMBL/GenBank/DDBJ databases">
        <title>Massive genome expansion in bonnet fungi (Mycena s.s.) driven by repeated elements and novel gene families across ecological guilds.</title>
        <authorList>
            <consortium name="Lawrence Berkeley National Laboratory"/>
            <person name="Harder C.B."/>
            <person name="Miyauchi S."/>
            <person name="Viragh M."/>
            <person name="Kuo A."/>
            <person name="Thoen E."/>
            <person name="Andreopoulos B."/>
            <person name="Lu D."/>
            <person name="Skrede I."/>
            <person name="Drula E."/>
            <person name="Henrissat B."/>
            <person name="Morin E."/>
            <person name="Kohler A."/>
            <person name="Barry K."/>
            <person name="LaButti K."/>
            <person name="Morin E."/>
            <person name="Salamov A."/>
            <person name="Lipzen A."/>
            <person name="Mereny Z."/>
            <person name="Hegedus B."/>
            <person name="Baldrian P."/>
            <person name="Stursova M."/>
            <person name="Weitz H."/>
            <person name="Taylor A."/>
            <person name="Grigoriev I.V."/>
            <person name="Nagy L.G."/>
            <person name="Martin F."/>
            <person name="Kauserud H."/>
        </authorList>
    </citation>
    <scope>NUCLEOTIDE SEQUENCE</scope>
    <source>
        <strain evidence="2">9284</strain>
    </source>
</reference>
<dbReference type="PROSITE" id="PS50181">
    <property type="entry name" value="FBOX"/>
    <property type="match status" value="1"/>
</dbReference>
<gene>
    <name evidence="2" type="ORF">FB45DRAFT_1093139</name>
</gene>
<dbReference type="InterPro" id="IPR036047">
    <property type="entry name" value="F-box-like_dom_sf"/>
</dbReference>
<feature type="domain" description="F-box" evidence="1">
    <location>
        <begin position="2"/>
        <end position="48"/>
    </location>
</feature>
<dbReference type="Gene3D" id="1.20.1280.50">
    <property type="match status" value="1"/>
</dbReference>
<evidence type="ECO:0000259" key="1">
    <source>
        <dbReference type="PROSITE" id="PS50181"/>
    </source>
</evidence>
<dbReference type="AlphaFoldDB" id="A0AAD7BIC4"/>
<sequence>MSISLRDFPADIIFSVFAFCDISNVLSIAKTCKYLHGLGFEKSVWMELLTDLKRRCFLDEVYTPVLHQLFTEELVNLVKRVLLGPETWSSDAHPQVVRQFTVHPTTKQHITPHEDSCKFFHRGRFLLYNNNGYTKCWDVVADTLLWVHQPTEEHTTAYEFAAELRLDGGQSLLIMICLLKYVLFTVH</sequence>
<dbReference type="EMBL" id="JARKIF010000016">
    <property type="protein sequence ID" value="KAJ7621381.1"/>
    <property type="molecule type" value="Genomic_DNA"/>
</dbReference>